<keyword evidence="1" id="KW-0805">Transcription regulation</keyword>
<dbReference type="Proteomes" id="UP000578449">
    <property type="component" value="Unassembled WGS sequence"/>
</dbReference>
<dbReference type="CDD" id="cd06170">
    <property type="entry name" value="LuxR_C_like"/>
    <property type="match status" value="1"/>
</dbReference>
<dbReference type="GO" id="GO:0003677">
    <property type="term" value="F:DNA binding"/>
    <property type="evidence" value="ECO:0007669"/>
    <property type="project" value="UniProtKB-KW"/>
</dbReference>
<dbReference type="Pfam" id="PF00196">
    <property type="entry name" value="GerE"/>
    <property type="match status" value="1"/>
</dbReference>
<dbReference type="InterPro" id="IPR000792">
    <property type="entry name" value="Tscrpt_reg_LuxR_C"/>
</dbReference>
<gene>
    <name evidence="5" type="ORF">HNP84_003637</name>
</gene>
<evidence type="ECO:0000313" key="5">
    <source>
        <dbReference type="EMBL" id="MBB5133911.1"/>
    </source>
</evidence>
<comment type="caution">
    <text evidence="5">The sequence shown here is derived from an EMBL/GenBank/DDBJ whole genome shotgun (WGS) entry which is preliminary data.</text>
</comment>
<protein>
    <submittedName>
        <fullName evidence="5">DNA-binding CsgD family transcriptional regulator</fullName>
    </submittedName>
</protein>
<dbReference type="PRINTS" id="PR00038">
    <property type="entry name" value="HTHLUXR"/>
</dbReference>
<dbReference type="PANTHER" id="PTHR44688">
    <property type="entry name" value="DNA-BINDING TRANSCRIPTIONAL ACTIVATOR DEVR_DOSR"/>
    <property type="match status" value="1"/>
</dbReference>
<feature type="domain" description="HTH luxR-type" evidence="4">
    <location>
        <begin position="290"/>
        <end position="355"/>
    </location>
</feature>
<dbReference type="PANTHER" id="PTHR44688:SF16">
    <property type="entry name" value="DNA-BINDING TRANSCRIPTIONAL ACTIVATOR DEVR_DOSR"/>
    <property type="match status" value="1"/>
</dbReference>
<keyword evidence="2 5" id="KW-0238">DNA-binding</keyword>
<dbReference type="EMBL" id="JACHGN010000007">
    <property type="protein sequence ID" value="MBB5133911.1"/>
    <property type="molecule type" value="Genomic_DNA"/>
</dbReference>
<dbReference type="Gene3D" id="1.10.10.10">
    <property type="entry name" value="Winged helix-like DNA-binding domain superfamily/Winged helix DNA-binding domain"/>
    <property type="match status" value="1"/>
</dbReference>
<dbReference type="AlphaFoldDB" id="A0A840P7S1"/>
<dbReference type="GO" id="GO:0006355">
    <property type="term" value="P:regulation of DNA-templated transcription"/>
    <property type="evidence" value="ECO:0007669"/>
    <property type="project" value="InterPro"/>
</dbReference>
<dbReference type="SUPFAM" id="SSF55781">
    <property type="entry name" value="GAF domain-like"/>
    <property type="match status" value="1"/>
</dbReference>
<dbReference type="InterPro" id="IPR016032">
    <property type="entry name" value="Sig_transdc_resp-reg_C-effctor"/>
</dbReference>
<dbReference type="InterPro" id="IPR036388">
    <property type="entry name" value="WH-like_DNA-bd_sf"/>
</dbReference>
<dbReference type="SUPFAM" id="SSF46894">
    <property type="entry name" value="C-terminal effector domain of the bipartite response regulators"/>
    <property type="match status" value="1"/>
</dbReference>
<keyword evidence="6" id="KW-1185">Reference proteome</keyword>
<keyword evidence="3" id="KW-0804">Transcription</keyword>
<name>A0A840P7S1_9ACTN</name>
<reference evidence="5 6" key="1">
    <citation type="submission" date="2020-08" db="EMBL/GenBank/DDBJ databases">
        <title>Genomic Encyclopedia of Type Strains, Phase IV (KMG-IV): sequencing the most valuable type-strain genomes for metagenomic binning, comparative biology and taxonomic classification.</title>
        <authorList>
            <person name="Goeker M."/>
        </authorList>
    </citation>
    <scope>NUCLEOTIDE SEQUENCE [LARGE SCALE GENOMIC DNA]</scope>
    <source>
        <strain evidence="5 6">DSM 45615</strain>
    </source>
</reference>
<evidence type="ECO:0000256" key="3">
    <source>
        <dbReference type="ARBA" id="ARBA00023163"/>
    </source>
</evidence>
<dbReference type="PROSITE" id="PS50043">
    <property type="entry name" value="HTH_LUXR_2"/>
    <property type="match status" value="1"/>
</dbReference>
<organism evidence="5 6">
    <name type="scientific">Thermocatellispora tengchongensis</name>
    <dbReference type="NCBI Taxonomy" id="1073253"/>
    <lineage>
        <taxon>Bacteria</taxon>
        <taxon>Bacillati</taxon>
        <taxon>Actinomycetota</taxon>
        <taxon>Actinomycetes</taxon>
        <taxon>Streptosporangiales</taxon>
        <taxon>Streptosporangiaceae</taxon>
        <taxon>Thermocatellispora</taxon>
    </lineage>
</organism>
<evidence type="ECO:0000313" key="6">
    <source>
        <dbReference type="Proteomes" id="UP000578449"/>
    </source>
</evidence>
<dbReference type="RefSeq" id="WP_185050852.1">
    <property type="nucleotide sequence ID" value="NZ_BAABIX010000039.1"/>
</dbReference>
<evidence type="ECO:0000256" key="2">
    <source>
        <dbReference type="ARBA" id="ARBA00023125"/>
    </source>
</evidence>
<dbReference type="PROSITE" id="PS00622">
    <property type="entry name" value="HTH_LUXR_1"/>
    <property type="match status" value="1"/>
</dbReference>
<proteinExistence type="predicted"/>
<accession>A0A840P7S1</accession>
<evidence type="ECO:0000259" key="4">
    <source>
        <dbReference type="PROSITE" id="PS50043"/>
    </source>
</evidence>
<sequence length="376" mass="40801">MAPTTAERVRDQIERLAVTGLDWPTFASAALDVLNRAVPFTSACLATADPATELITGTVKWGELRDIHDGEWARFEYEVPDLYTFQDVARRPGHVVSLRAETDGRPDRSVRFAEFLRPSWGYTDELRAALRADGHTWGFFALFRDRHHSEFTAAEHEFTSRVATAFAIGLRTGLLATAVGTVPVSGGPAVLVIGPDDEICQTSLGAADRVAELGGGTLGESPLPLALRSLVGAARRFAAEGRAVLPKVRLRTRSGQWMIAHASPLLARDGHTADVVVTIEEARPPEIVPLVVAAFGLTPRERDVVRLVLQGVGTGEVAKTLHMSTYTVQDHLKSIFTKAGVRSRRELTAKVFYDQYAPRLAGAMGLTPSGWFADPA</sequence>
<evidence type="ECO:0000256" key="1">
    <source>
        <dbReference type="ARBA" id="ARBA00023015"/>
    </source>
</evidence>
<dbReference type="SMART" id="SM00421">
    <property type="entry name" value="HTH_LUXR"/>
    <property type="match status" value="1"/>
</dbReference>